<gene>
    <name evidence="5" type="ORF">SELMODRAFT_409751</name>
</gene>
<dbReference type="AlphaFoldDB" id="D8RCB9"/>
<dbReference type="InterPro" id="IPR036020">
    <property type="entry name" value="WW_dom_sf"/>
</dbReference>
<evidence type="ECO:0000256" key="3">
    <source>
        <dbReference type="ARBA" id="ARBA00022553"/>
    </source>
</evidence>
<dbReference type="SUPFAM" id="SSF51045">
    <property type="entry name" value="WW domain"/>
    <property type="match status" value="1"/>
</dbReference>
<feature type="domain" description="WW" evidence="4">
    <location>
        <begin position="69"/>
        <end position="103"/>
    </location>
</feature>
<evidence type="ECO:0000256" key="2">
    <source>
        <dbReference type="ARBA" id="ARBA00022490"/>
    </source>
</evidence>
<dbReference type="PROSITE" id="PS50020">
    <property type="entry name" value="WW_DOMAIN_2"/>
    <property type="match status" value="1"/>
</dbReference>
<dbReference type="PANTHER" id="PTHR14791:SF29">
    <property type="entry name" value="PROTEIN KIBRA"/>
    <property type="match status" value="1"/>
</dbReference>
<name>D8RCB9_SELML</name>
<evidence type="ECO:0000313" key="5">
    <source>
        <dbReference type="EMBL" id="EFJ30104.1"/>
    </source>
</evidence>
<dbReference type="Gramene" id="EFJ30104">
    <property type="protein sequence ID" value="EFJ30104"/>
    <property type="gene ID" value="SELMODRAFT_409751"/>
</dbReference>
<accession>D8RCB9</accession>
<dbReference type="KEGG" id="smo:SELMODRAFT_409751"/>
<dbReference type="Pfam" id="PF24747">
    <property type="entry name" value="Zn-ribbon_GIR1"/>
    <property type="match status" value="1"/>
</dbReference>
<dbReference type="OrthoDB" id="1930194at2759"/>
<dbReference type="Gene3D" id="2.20.70.10">
    <property type="match status" value="1"/>
</dbReference>
<keyword evidence="6" id="KW-1185">Reference proteome</keyword>
<dbReference type="FunCoup" id="D8RCB9">
    <property type="interactions" value="499"/>
</dbReference>
<dbReference type="InterPro" id="IPR001202">
    <property type="entry name" value="WW_dom"/>
</dbReference>
<organism evidence="6">
    <name type="scientific">Selaginella moellendorffii</name>
    <name type="common">Spikemoss</name>
    <dbReference type="NCBI Taxonomy" id="88036"/>
    <lineage>
        <taxon>Eukaryota</taxon>
        <taxon>Viridiplantae</taxon>
        <taxon>Streptophyta</taxon>
        <taxon>Embryophyta</taxon>
        <taxon>Tracheophyta</taxon>
        <taxon>Lycopodiopsida</taxon>
        <taxon>Selaginellales</taxon>
        <taxon>Selaginellaceae</taxon>
        <taxon>Selaginella</taxon>
    </lineage>
</organism>
<reference evidence="5 6" key="1">
    <citation type="journal article" date="2011" name="Science">
        <title>The Selaginella genome identifies genetic changes associated with the evolution of vascular plants.</title>
        <authorList>
            <person name="Banks J.A."/>
            <person name="Nishiyama T."/>
            <person name="Hasebe M."/>
            <person name="Bowman J.L."/>
            <person name="Gribskov M."/>
            <person name="dePamphilis C."/>
            <person name="Albert V.A."/>
            <person name="Aono N."/>
            <person name="Aoyama T."/>
            <person name="Ambrose B.A."/>
            <person name="Ashton N.W."/>
            <person name="Axtell M.J."/>
            <person name="Barker E."/>
            <person name="Barker M.S."/>
            <person name="Bennetzen J.L."/>
            <person name="Bonawitz N.D."/>
            <person name="Chapple C."/>
            <person name="Cheng C."/>
            <person name="Correa L.G."/>
            <person name="Dacre M."/>
            <person name="DeBarry J."/>
            <person name="Dreyer I."/>
            <person name="Elias M."/>
            <person name="Engstrom E.M."/>
            <person name="Estelle M."/>
            <person name="Feng L."/>
            <person name="Finet C."/>
            <person name="Floyd S.K."/>
            <person name="Frommer W.B."/>
            <person name="Fujita T."/>
            <person name="Gramzow L."/>
            <person name="Gutensohn M."/>
            <person name="Harholt J."/>
            <person name="Hattori M."/>
            <person name="Heyl A."/>
            <person name="Hirai T."/>
            <person name="Hiwatashi Y."/>
            <person name="Ishikawa M."/>
            <person name="Iwata M."/>
            <person name="Karol K.G."/>
            <person name="Koehler B."/>
            <person name="Kolukisaoglu U."/>
            <person name="Kubo M."/>
            <person name="Kurata T."/>
            <person name="Lalonde S."/>
            <person name="Li K."/>
            <person name="Li Y."/>
            <person name="Litt A."/>
            <person name="Lyons E."/>
            <person name="Manning G."/>
            <person name="Maruyama T."/>
            <person name="Michael T.P."/>
            <person name="Mikami K."/>
            <person name="Miyazaki S."/>
            <person name="Morinaga S."/>
            <person name="Murata T."/>
            <person name="Mueller-Roeber B."/>
            <person name="Nelson D.R."/>
            <person name="Obara M."/>
            <person name="Oguri Y."/>
            <person name="Olmstead R.G."/>
            <person name="Onodera N."/>
            <person name="Petersen B.L."/>
            <person name="Pils B."/>
            <person name="Prigge M."/>
            <person name="Rensing S.A."/>
            <person name="Riano-Pachon D.M."/>
            <person name="Roberts A.W."/>
            <person name="Sato Y."/>
            <person name="Scheller H.V."/>
            <person name="Schulz B."/>
            <person name="Schulz C."/>
            <person name="Shakirov E.V."/>
            <person name="Shibagaki N."/>
            <person name="Shinohara N."/>
            <person name="Shippen D.E."/>
            <person name="Soerensen I."/>
            <person name="Sotooka R."/>
            <person name="Sugimoto N."/>
            <person name="Sugita M."/>
            <person name="Sumikawa N."/>
            <person name="Tanurdzic M."/>
            <person name="Theissen G."/>
            <person name="Ulvskov P."/>
            <person name="Wakazuki S."/>
            <person name="Weng J.K."/>
            <person name="Willats W.W."/>
            <person name="Wipf D."/>
            <person name="Wolf P.G."/>
            <person name="Yang L."/>
            <person name="Zimmer A.D."/>
            <person name="Zhu Q."/>
            <person name="Mitros T."/>
            <person name="Hellsten U."/>
            <person name="Loque D."/>
            <person name="Otillar R."/>
            <person name="Salamov A."/>
            <person name="Schmutz J."/>
            <person name="Shapiro H."/>
            <person name="Lindquist E."/>
            <person name="Lucas S."/>
            <person name="Rokhsar D."/>
            <person name="Grigoriev I.V."/>
        </authorList>
    </citation>
    <scope>NUCLEOTIDE SEQUENCE [LARGE SCALE GENOMIC DNA]</scope>
</reference>
<dbReference type="InterPro" id="IPR051105">
    <property type="entry name" value="WWC/KIBRA_Hippo_Reg"/>
</dbReference>
<dbReference type="OMA" id="NLGCKPT"/>
<keyword evidence="2" id="KW-0963">Cytoplasm</keyword>
<evidence type="ECO:0000313" key="6">
    <source>
        <dbReference type="Proteomes" id="UP000001514"/>
    </source>
</evidence>
<evidence type="ECO:0000256" key="1">
    <source>
        <dbReference type="ARBA" id="ARBA00004496"/>
    </source>
</evidence>
<dbReference type="HOGENOM" id="CLU_1172376_0_0_1"/>
<proteinExistence type="predicted"/>
<comment type="subcellular location">
    <subcellularLocation>
        <location evidence="1">Cytoplasm</location>
    </subcellularLocation>
</comment>
<dbReference type="GO" id="GO:0005737">
    <property type="term" value="C:cytoplasm"/>
    <property type="evidence" value="ECO:0007669"/>
    <property type="project" value="UniProtKB-SubCell"/>
</dbReference>
<dbReference type="PANTHER" id="PTHR14791">
    <property type="entry name" value="BOMB/KIRA PROTEINS"/>
    <property type="match status" value="1"/>
</dbReference>
<keyword evidence="3" id="KW-0597">Phosphoprotein</keyword>
<dbReference type="InterPro" id="IPR056440">
    <property type="entry name" value="Zn-ribbon_GIR1"/>
</dbReference>
<evidence type="ECO:0000259" key="4">
    <source>
        <dbReference type="PROSITE" id="PS50020"/>
    </source>
</evidence>
<protein>
    <recommendedName>
        <fullName evidence="4">WW domain-containing protein</fullName>
    </recommendedName>
</protein>
<dbReference type="EMBL" id="GL377576">
    <property type="protein sequence ID" value="EFJ30104.1"/>
    <property type="molecule type" value="Genomic_DNA"/>
</dbReference>
<dbReference type="Proteomes" id="UP000001514">
    <property type="component" value="Unassembled WGS sequence"/>
</dbReference>
<dbReference type="InParanoid" id="D8RCB9"/>
<sequence length="237" mass="25410">MELGWQAAELCTSSIKTTSAKEPHAWSEDPQKILSLMMGKPVDSSGPLPPAIRPCQSSETVHLDHEKEPPLPTGWEKRLDLKSGSITFVNCSTGLSTIDDPRLLQSGSLNRSSSLCLDLLQSNSSRATSVKAHHAKNNSPTSTLEEHLDLELNLGCKPTSPRNLAAVSSSSKLAAEGTNLDHKRTSSCDDCSSSGIIVTGCKSCLMYVMLSPKNPHCPRCGSYVVLDNQAAPKKIKA</sequence>